<dbReference type="EMBL" id="KQ248178">
    <property type="protein sequence ID" value="KNC71759.1"/>
    <property type="molecule type" value="Genomic_DNA"/>
</dbReference>
<dbReference type="AlphaFoldDB" id="A0A0L0F582"/>
<dbReference type="RefSeq" id="XP_014145661.1">
    <property type="nucleotide sequence ID" value="XM_014290186.1"/>
</dbReference>
<keyword evidence="2" id="KW-0732">Signal</keyword>
<accession>A0A0L0F582</accession>
<name>A0A0L0F582_9EUKA</name>
<organism evidence="3 4">
    <name type="scientific">Sphaeroforma arctica JP610</name>
    <dbReference type="NCBI Taxonomy" id="667725"/>
    <lineage>
        <taxon>Eukaryota</taxon>
        <taxon>Ichthyosporea</taxon>
        <taxon>Ichthyophonida</taxon>
        <taxon>Sphaeroforma</taxon>
    </lineage>
</organism>
<feature type="non-terminal residue" evidence="3">
    <location>
        <position position="1"/>
    </location>
</feature>
<feature type="region of interest" description="Disordered" evidence="1">
    <location>
        <begin position="53"/>
        <end position="72"/>
    </location>
</feature>
<feature type="chain" id="PRO_5005538559" evidence="2">
    <location>
        <begin position="19"/>
        <end position="72"/>
    </location>
</feature>
<sequence length="72" mass="7970">TPLTWPACLWMLSRLSEGCTSLGVRESLLSSNLGLLARLWAALILERDELAPEERRNDCTSGTPCAAKRQLK</sequence>
<protein>
    <submittedName>
        <fullName evidence="3">Uncharacterized protein</fullName>
    </submittedName>
</protein>
<dbReference type="Proteomes" id="UP000054560">
    <property type="component" value="Unassembled WGS sequence"/>
</dbReference>
<reference evidence="3 4" key="1">
    <citation type="submission" date="2011-02" db="EMBL/GenBank/DDBJ databases">
        <title>The Genome Sequence of Sphaeroforma arctica JP610.</title>
        <authorList>
            <consortium name="The Broad Institute Genome Sequencing Platform"/>
            <person name="Russ C."/>
            <person name="Cuomo C."/>
            <person name="Young S.K."/>
            <person name="Zeng Q."/>
            <person name="Gargeya S."/>
            <person name="Alvarado L."/>
            <person name="Berlin A."/>
            <person name="Chapman S.B."/>
            <person name="Chen Z."/>
            <person name="Freedman E."/>
            <person name="Gellesch M."/>
            <person name="Goldberg J."/>
            <person name="Griggs A."/>
            <person name="Gujja S."/>
            <person name="Heilman E."/>
            <person name="Heiman D."/>
            <person name="Howarth C."/>
            <person name="Mehta T."/>
            <person name="Neiman D."/>
            <person name="Pearson M."/>
            <person name="Roberts A."/>
            <person name="Saif S."/>
            <person name="Shea T."/>
            <person name="Shenoy N."/>
            <person name="Sisk P."/>
            <person name="Stolte C."/>
            <person name="Sykes S."/>
            <person name="White J."/>
            <person name="Yandava C."/>
            <person name="Burger G."/>
            <person name="Gray M.W."/>
            <person name="Holland P.W.H."/>
            <person name="King N."/>
            <person name="Lang F.B.F."/>
            <person name="Roger A.J."/>
            <person name="Ruiz-Trillo I."/>
            <person name="Haas B."/>
            <person name="Nusbaum C."/>
            <person name="Birren B."/>
        </authorList>
    </citation>
    <scope>NUCLEOTIDE SEQUENCE [LARGE SCALE GENOMIC DNA]</scope>
    <source>
        <strain evidence="3 4">JP610</strain>
    </source>
</reference>
<evidence type="ECO:0000313" key="3">
    <source>
        <dbReference type="EMBL" id="KNC71759.1"/>
    </source>
</evidence>
<dbReference type="GeneID" id="25916204"/>
<proteinExistence type="predicted"/>
<evidence type="ECO:0000256" key="2">
    <source>
        <dbReference type="SAM" id="SignalP"/>
    </source>
</evidence>
<evidence type="ECO:0000313" key="4">
    <source>
        <dbReference type="Proteomes" id="UP000054560"/>
    </source>
</evidence>
<feature type="signal peptide" evidence="2">
    <location>
        <begin position="1"/>
        <end position="18"/>
    </location>
</feature>
<gene>
    <name evidence="3" type="ORF">SARC_15700</name>
</gene>
<keyword evidence="4" id="KW-1185">Reference proteome</keyword>
<evidence type="ECO:0000256" key="1">
    <source>
        <dbReference type="SAM" id="MobiDB-lite"/>
    </source>
</evidence>